<gene>
    <name evidence="1" type="ORF">GCM10009849_11900</name>
</gene>
<dbReference type="RefSeq" id="WP_344298748.1">
    <property type="nucleotide sequence ID" value="NZ_BAAAQW010000003.1"/>
</dbReference>
<organism evidence="1 2">
    <name type="scientific">Sinomonas flava</name>
    <dbReference type="NCBI Taxonomy" id="496857"/>
    <lineage>
        <taxon>Bacteria</taxon>
        <taxon>Bacillati</taxon>
        <taxon>Actinomycetota</taxon>
        <taxon>Actinomycetes</taxon>
        <taxon>Micrococcales</taxon>
        <taxon>Micrococcaceae</taxon>
        <taxon>Sinomonas</taxon>
    </lineage>
</organism>
<evidence type="ECO:0000313" key="2">
    <source>
        <dbReference type="Proteomes" id="UP001500432"/>
    </source>
</evidence>
<dbReference type="EMBL" id="BAAAQW010000003">
    <property type="protein sequence ID" value="GAA2198597.1"/>
    <property type="molecule type" value="Genomic_DNA"/>
</dbReference>
<keyword evidence="2" id="KW-1185">Reference proteome</keyword>
<comment type="caution">
    <text evidence="1">The sequence shown here is derived from an EMBL/GenBank/DDBJ whole genome shotgun (WGS) entry which is preliminary data.</text>
</comment>
<name>A0ABP5NKG7_9MICC</name>
<evidence type="ECO:0000313" key="1">
    <source>
        <dbReference type="EMBL" id="GAA2198597.1"/>
    </source>
</evidence>
<proteinExistence type="predicted"/>
<evidence type="ECO:0008006" key="3">
    <source>
        <dbReference type="Google" id="ProtNLM"/>
    </source>
</evidence>
<reference evidence="2" key="1">
    <citation type="journal article" date="2019" name="Int. J. Syst. Evol. Microbiol.">
        <title>The Global Catalogue of Microorganisms (GCM) 10K type strain sequencing project: providing services to taxonomists for standard genome sequencing and annotation.</title>
        <authorList>
            <consortium name="The Broad Institute Genomics Platform"/>
            <consortium name="The Broad Institute Genome Sequencing Center for Infectious Disease"/>
            <person name="Wu L."/>
            <person name="Ma J."/>
        </authorList>
    </citation>
    <scope>NUCLEOTIDE SEQUENCE [LARGE SCALE GENOMIC DNA]</scope>
    <source>
        <strain evidence="2">JCM 16034</strain>
    </source>
</reference>
<sequence>MGVIHPENLDDWKAWQERRKGLRRWQTLFNASRKRPEHLSLSVRGAHPKVLLALDSRSVTTVRSLYGILAADLDLAVLSSVHDTKGLTQIVGAPSERVSDAAAIPDSVKTVVSAGHFLPAGAAAEAWARTRNTSHVVVQHGLMTPFAPPLPPNGHLLAISESDAEFWKSGRTDITYEVVGSQLFWDAANAKGNSADLDGQPVFLGQLHGAELSRWGMSRAAGQFWRQTGCLYRPHPSETDRLSRLQHSLWSKRGMAIDLSGKPLSEISAPVVAAFSTGVLEAAARGIPAWVYYPSPPAWLSEFWTRYRMSRWAVDVGPTPAPPLPASRPVESILAAVLRLSGETS</sequence>
<dbReference type="Proteomes" id="UP001500432">
    <property type="component" value="Unassembled WGS sequence"/>
</dbReference>
<protein>
    <recommendedName>
        <fullName evidence="3">RNA-binding protein</fullName>
    </recommendedName>
</protein>
<accession>A0ABP5NKG7</accession>